<evidence type="ECO:0000313" key="2">
    <source>
        <dbReference type="Proteomes" id="UP000003781"/>
    </source>
</evidence>
<dbReference type="EMBL" id="AAXW01000107">
    <property type="protein sequence ID" value="EAZ88103.1"/>
    <property type="molecule type" value="Genomic_DNA"/>
</dbReference>
<organism evidence="1 2">
    <name type="scientific">Crocosphaera chwakensis CCY0110</name>
    <dbReference type="NCBI Taxonomy" id="391612"/>
    <lineage>
        <taxon>Bacteria</taxon>
        <taxon>Bacillati</taxon>
        <taxon>Cyanobacteriota</taxon>
        <taxon>Cyanophyceae</taxon>
        <taxon>Oscillatoriophycideae</taxon>
        <taxon>Chroococcales</taxon>
        <taxon>Aphanothecaceae</taxon>
        <taxon>Crocosphaera</taxon>
        <taxon>Crocosphaera chwakensis</taxon>
    </lineage>
</organism>
<name>A3IZK8_9CHRO</name>
<dbReference type="AlphaFoldDB" id="A3IZK8"/>
<protein>
    <submittedName>
        <fullName evidence="1">Uncharacterized protein</fullName>
    </submittedName>
</protein>
<sequence length="113" mass="12766">KFLPWQSLPESLLKNPKAHELDLEIAPRLVVYGHCTLDPKTPCPVNLYPKCYGCSSFRPSTGKLPLYERQYHGEQQRLTDAEKAGAELASEEAKATIEAMNKWLPELRRLADG</sequence>
<comment type="caution">
    <text evidence="1">The sequence shown here is derived from an EMBL/GenBank/DDBJ whole genome shotgun (WGS) entry which is preliminary data.</text>
</comment>
<reference evidence="1 2" key="1">
    <citation type="submission" date="2007-03" db="EMBL/GenBank/DDBJ databases">
        <authorList>
            <person name="Stal L."/>
            <person name="Ferriera S."/>
            <person name="Johnson J."/>
            <person name="Kravitz S."/>
            <person name="Beeson K."/>
            <person name="Sutton G."/>
            <person name="Rogers Y.-H."/>
            <person name="Friedman R."/>
            <person name="Frazier M."/>
            <person name="Venter J.C."/>
        </authorList>
    </citation>
    <scope>NUCLEOTIDE SEQUENCE [LARGE SCALE GENOMIC DNA]</scope>
    <source>
        <strain evidence="1 2">CCY0110</strain>
    </source>
</reference>
<evidence type="ECO:0000313" key="1">
    <source>
        <dbReference type="EMBL" id="EAZ88103.1"/>
    </source>
</evidence>
<keyword evidence="2" id="KW-1185">Reference proteome</keyword>
<accession>A3IZK8</accession>
<proteinExistence type="predicted"/>
<dbReference type="Proteomes" id="UP000003781">
    <property type="component" value="Unassembled WGS sequence"/>
</dbReference>
<gene>
    <name evidence="1" type="ORF">CY0110_14195</name>
</gene>
<feature type="non-terminal residue" evidence="1">
    <location>
        <position position="1"/>
    </location>
</feature>